<name>A0A7I9VGE5_9BACT</name>
<dbReference type="PROSITE" id="PS50011">
    <property type="entry name" value="PROTEIN_KINASE_DOM"/>
    <property type="match status" value="1"/>
</dbReference>
<evidence type="ECO:0000256" key="3">
    <source>
        <dbReference type="ARBA" id="ARBA00022777"/>
    </source>
</evidence>
<dbReference type="AlphaFoldDB" id="A0A7I9VGE5"/>
<evidence type="ECO:0000256" key="1">
    <source>
        <dbReference type="ARBA" id="ARBA00022679"/>
    </source>
</evidence>
<reference evidence="10" key="1">
    <citation type="journal article" date="2020" name="Appl. Environ. Microbiol.">
        <title>Diazotrophic Anaeromyxobacter Isolates from Soils.</title>
        <authorList>
            <person name="Masuda Y."/>
            <person name="Yamanaka H."/>
            <person name="Xu Z.X."/>
            <person name="Shiratori Y."/>
            <person name="Aono T."/>
            <person name="Amachi S."/>
            <person name="Senoo K."/>
            <person name="Itoh H."/>
        </authorList>
    </citation>
    <scope>NUCLEOTIDE SEQUENCE [LARGE SCALE GENOMIC DNA]</scope>
    <source>
        <strain evidence="10">R267</strain>
    </source>
</reference>
<dbReference type="EMBL" id="BJTG01000001">
    <property type="protein sequence ID" value="GEJ55466.1"/>
    <property type="molecule type" value="Genomic_DNA"/>
</dbReference>
<dbReference type="Gene3D" id="1.25.40.10">
    <property type="entry name" value="Tetratricopeptide repeat domain"/>
    <property type="match status" value="2"/>
</dbReference>
<keyword evidence="4 6" id="KW-0067">ATP-binding</keyword>
<dbReference type="GO" id="GO:0005524">
    <property type="term" value="F:ATP binding"/>
    <property type="evidence" value="ECO:0007669"/>
    <property type="project" value="UniProtKB-UniRule"/>
</dbReference>
<dbReference type="InterPro" id="IPR011009">
    <property type="entry name" value="Kinase-like_dom_sf"/>
</dbReference>
<dbReference type="PROSITE" id="PS50005">
    <property type="entry name" value="TPR"/>
    <property type="match status" value="1"/>
</dbReference>
<sequence>MRTPESPPEPAWQGVLHPGLVVGRFELVRELGRGGFGVVYEARDRELGRAVAFKAICTSGSPEVREGRLLQEAEAAARLSHPNIVTLHDVGRTEHGPYLILELLHGRSLAARLAHGRLSVGEAVRVGVEAAKGLAHAHARGVVHRDLTPGNVYLCDDGQVKLLDLGMAHAFGCRKLEGGTPAYMAPEQGRGAPEDERTDVFALGAVLYRMLAGELPYGEGGAGASHGPRAAPALEVPELPALGELVGRMLERDPVERPRDAAEVLTALGLFQAELARAPTSGATLPVRRRRRAPSRRALLAAAGLLLAAGLVASAALVAHRRPAATGRSAAPSIAVLPFVDLSPHRDQEYFSDGLSEEILNALAHVDGLHVAGRSSAFAFKGRDGDLRVIGQKLNVGTVLEGSVRKAGDRVRITAQIIDVSNGYHLWSETFDRDLADVFAVQDDIARAVVRALEVKLLPGRAPPARALHATSPAVYEQYLLARQSYAQFTQEGFRRAAAAYQKAIALDPGYAPAWSGLAIQLSNTMERASTPAEVADLGRRSLAAAERAIALDPELAEGYAARSLLRALVQWDWRGAQADMDRALSLAAGDAATQRRSAILLAALGRNGDAIAAARKAVEIDPLFAANWIALGGYYLNDHQLVEARGAYERAREMAPQIADVDFNLGIVSLLEGHPAAALPIFERLPDELSRLTGVTLAQHALGHPAEAQRALDALIARHGERHPVTIGSLYSYWGEVDRAFEWLDRAYAQHDPELVGLQEHVAFAPAVRADPRFAALLRRMNLPVE</sequence>
<feature type="transmembrane region" description="Helical" evidence="7">
    <location>
        <begin position="298"/>
        <end position="319"/>
    </location>
</feature>
<dbReference type="SUPFAM" id="SSF56112">
    <property type="entry name" value="Protein kinase-like (PK-like)"/>
    <property type="match status" value="1"/>
</dbReference>
<dbReference type="SUPFAM" id="SSF48452">
    <property type="entry name" value="TPR-like"/>
    <property type="match status" value="2"/>
</dbReference>
<keyword evidence="2 6" id="KW-0547">Nucleotide-binding</keyword>
<feature type="binding site" evidence="6">
    <location>
        <position position="54"/>
    </location>
    <ligand>
        <name>ATP</name>
        <dbReference type="ChEBI" id="CHEBI:30616"/>
    </ligand>
</feature>
<dbReference type="InterPro" id="IPR011990">
    <property type="entry name" value="TPR-like_helical_dom_sf"/>
</dbReference>
<comment type="caution">
    <text evidence="9">The sequence shown here is derived from an EMBL/GenBank/DDBJ whole genome shotgun (WGS) entry which is preliminary data.</text>
</comment>
<keyword evidence="7" id="KW-1133">Transmembrane helix</keyword>
<keyword evidence="3" id="KW-0418">Kinase</keyword>
<proteinExistence type="predicted"/>
<protein>
    <recommendedName>
        <fullName evidence="8">Protein kinase domain-containing protein</fullName>
    </recommendedName>
</protein>
<evidence type="ECO:0000259" key="8">
    <source>
        <dbReference type="PROSITE" id="PS50011"/>
    </source>
</evidence>
<keyword evidence="7" id="KW-0812">Transmembrane</keyword>
<gene>
    <name evidence="9" type="ORF">AMYX_02070</name>
</gene>
<accession>A0A7I9VGE5</accession>
<keyword evidence="1" id="KW-0808">Transferase</keyword>
<organism evidence="9 10">
    <name type="scientific">Anaeromyxobacter diazotrophicus</name>
    <dbReference type="NCBI Taxonomy" id="2590199"/>
    <lineage>
        <taxon>Bacteria</taxon>
        <taxon>Pseudomonadati</taxon>
        <taxon>Myxococcota</taxon>
        <taxon>Myxococcia</taxon>
        <taxon>Myxococcales</taxon>
        <taxon>Cystobacterineae</taxon>
        <taxon>Anaeromyxobacteraceae</taxon>
        <taxon>Anaeromyxobacter</taxon>
    </lineage>
</organism>
<keyword evidence="7" id="KW-0472">Membrane</keyword>
<evidence type="ECO:0000313" key="9">
    <source>
        <dbReference type="EMBL" id="GEJ55466.1"/>
    </source>
</evidence>
<keyword evidence="5" id="KW-0802">TPR repeat</keyword>
<dbReference type="Gene3D" id="3.30.200.20">
    <property type="entry name" value="Phosphorylase Kinase, domain 1"/>
    <property type="match status" value="1"/>
</dbReference>
<evidence type="ECO:0000256" key="7">
    <source>
        <dbReference type="SAM" id="Phobius"/>
    </source>
</evidence>
<evidence type="ECO:0000313" key="10">
    <source>
        <dbReference type="Proteomes" id="UP000503640"/>
    </source>
</evidence>
<dbReference type="PANTHER" id="PTHR43289:SF6">
    <property type="entry name" value="SERINE_THREONINE-PROTEIN KINASE NEKL-3"/>
    <property type="match status" value="1"/>
</dbReference>
<dbReference type="Gene3D" id="1.10.510.10">
    <property type="entry name" value="Transferase(Phosphotransferase) domain 1"/>
    <property type="match status" value="1"/>
</dbReference>
<dbReference type="PANTHER" id="PTHR43289">
    <property type="entry name" value="MITOGEN-ACTIVATED PROTEIN KINASE KINASE KINASE 20-RELATED"/>
    <property type="match status" value="1"/>
</dbReference>
<dbReference type="PROSITE" id="PS00109">
    <property type="entry name" value="PROTEIN_KINASE_TYR"/>
    <property type="match status" value="1"/>
</dbReference>
<dbReference type="InterPro" id="IPR008266">
    <property type="entry name" value="Tyr_kinase_AS"/>
</dbReference>
<evidence type="ECO:0000256" key="2">
    <source>
        <dbReference type="ARBA" id="ARBA00022741"/>
    </source>
</evidence>
<dbReference type="Pfam" id="PF00069">
    <property type="entry name" value="Pkinase"/>
    <property type="match status" value="1"/>
</dbReference>
<dbReference type="PROSITE" id="PS00107">
    <property type="entry name" value="PROTEIN_KINASE_ATP"/>
    <property type="match status" value="1"/>
</dbReference>
<dbReference type="InterPro" id="IPR000719">
    <property type="entry name" value="Prot_kinase_dom"/>
</dbReference>
<dbReference type="InterPro" id="IPR017441">
    <property type="entry name" value="Protein_kinase_ATP_BS"/>
</dbReference>
<dbReference type="Proteomes" id="UP000503640">
    <property type="component" value="Unassembled WGS sequence"/>
</dbReference>
<evidence type="ECO:0000256" key="4">
    <source>
        <dbReference type="ARBA" id="ARBA00022840"/>
    </source>
</evidence>
<evidence type="ECO:0000256" key="5">
    <source>
        <dbReference type="PROSITE-ProRule" id="PRU00339"/>
    </source>
</evidence>
<evidence type="ECO:0000256" key="6">
    <source>
        <dbReference type="PROSITE-ProRule" id="PRU10141"/>
    </source>
</evidence>
<dbReference type="CDD" id="cd14014">
    <property type="entry name" value="STKc_PknB_like"/>
    <property type="match status" value="1"/>
</dbReference>
<feature type="domain" description="Protein kinase" evidence="8">
    <location>
        <begin position="25"/>
        <end position="271"/>
    </location>
</feature>
<dbReference type="InterPro" id="IPR019734">
    <property type="entry name" value="TPR_rpt"/>
</dbReference>
<dbReference type="GO" id="GO:0004674">
    <property type="term" value="F:protein serine/threonine kinase activity"/>
    <property type="evidence" value="ECO:0007669"/>
    <property type="project" value="TreeGrafter"/>
</dbReference>
<dbReference type="Gene3D" id="3.40.50.10070">
    <property type="entry name" value="TolB, N-terminal domain"/>
    <property type="match status" value="1"/>
</dbReference>
<feature type="repeat" description="TPR" evidence="5">
    <location>
        <begin position="626"/>
        <end position="659"/>
    </location>
</feature>
<keyword evidence="10" id="KW-1185">Reference proteome</keyword>